<dbReference type="InterPro" id="IPR001865">
    <property type="entry name" value="Ribosomal_uS2"/>
</dbReference>
<dbReference type="InterPro" id="IPR018130">
    <property type="entry name" value="Ribosomal_uS2_CS"/>
</dbReference>
<dbReference type="PROSITE" id="PS00962">
    <property type="entry name" value="RIBOSOMAL_S2_1"/>
    <property type="match status" value="1"/>
</dbReference>
<dbReference type="GO" id="GO:0003735">
    <property type="term" value="F:structural constituent of ribosome"/>
    <property type="evidence" value="ECO:0007669"/>
    <property type="project" value="InterPro"/>
</dbReference>
<dbReference type="Pfam" id="PF00318">
    <property type="entry name" value="Ribosomal_S2"/>
    <property type="match status" value="1"/>
</dbReference>
<protein>
    <recommendedName>
        <fullName evidence="4 5">Small ribosomal subunit protein uS2</fullName>
    </recommendedName>
</protein>
<accession>A0A2G9YU03</accession>
<comment type="caution">
    <text evidence="6">The sequence shown here is derived from an EMBL/GenBank/DDBJ whole genome shotgun (WGS) entry which is preliminary data.</text>
</comment>
<dbReference type="InterPro" id="IPR005706">
    <property type="entry name" value="Ribosomal_uS2_bac/mit/plastid"/>
</dbReference>
<proteinExistence type="inferred from homology"/>
<evidence type="ECO:0000256" key="3">
    <source>
        <dbReference type="ARBA" id="ARBA00023274"/>
    </source>
</evidence>
<evidence type="ECO:0000256" key="4">
    <source>
        <dbReference type="ARBA" id="ARBA00035256"/>
    </source>
</evidence>
<dbReference type="CDD" id="cd01425">
    <property type="entry name" value="RPS2"/>
    <property type="match status" value="1"/>
</dbReference>
<dbReference type="SUPFAM" id="SSF52313">
    <property type="entry name" value="Ribosomal protein S2"/>
    <property type="match status" value="1"/>
</dbReference>
<dbReference type="AlphaFoldDB" id="A0A2G9YU03"/>
<comment type="similarity">
    <text evidence="1 5">Belongs to the universal ribosomal protein uS2 family.</text>
</comment>
<gene>
    <name evidence="5 6" type="primary">rpsB</name>
    <name evidence="6" type="ORF">COX37_02550</name>
</gene>
<dbReference type="GO" id="GO:0022627">
    <property type="term" value="C:cytosolic small ribosomal subunit"/>
    <property type="evidence" value="ECO:0007669"/>
    <property type="project" value="TreeGrafter"/>
</dbReference>
<reference evidence="6 7" key="1">
    <citation type="submission" date="2017-09" db="EMBL/GenBank/DDBJ databases">
        <title>Depth-based differentiation of microbial function through sediment-hosted aquifers and enrichment of novel symbionts in the deep terrestrial subsurface.</title>
        <authorList>
            <person name="Probst A.J."/>
            <person name="Ladd B."/>
            <person name="Jarett J.K."/>
            <person name="Geller-Mcgrath D.E."/>
            <person name="Sieber C.M."/>
            <person name="Emerson J.B."/>
            <person name="Anantharaman K."/>
            <person name="Thomas B.C."/>
            <person name="Malmstrom R."/>
            <person name="Stieglmeier M."/>
            <person name="Klingl A."/>
            <person name="Woyke T."/>
            <person name="Ryan C.M."/>
            <person name="Banfield J.F."/>
        </authorList>
    </citation>
    <scope>NUCLEOTIDE SEQUENCE [LARGE SCALE GENOMIC DNA]</scope>
    <source>
        <strain evidence="6">CG23_combo_of_CG06-09_8_20_14_all_39_17</strain>
    </source>
</reference>
<dbReference type="Gene3D" id="1.10.287.610">
    <property type="entry name" value="Helix hairpin bin"/>
    <property type="match status" value="1"/>
</dbReference>
<sequence length="254" mass="28953">MTEDKKKNKIKTADEAKEGLDFEELVKAGLYFGHKTSSTHPKMKQYIESSRNRIHIIDLAKTAEKLKEVLDFIGDLVSQGKEILFVGTKIQVKDKIKEVAEECHLPYVNQRWLGGTFTNFETIKKRLEYFRSLEMQKASGELQKYVKKERLKIDREIEGLRKKFGGIKNLEKLPTAVFVTDMKENILVVKEAREKGIIVIVIADTNVNPALADHFIPANDDAISSLNYILDRVKKAILEAKPQPKASQPLADKK</sequence>
<dbReference type="EMBL" id="PCRO01000033">
    <property type="protein sequence ID" value="PIP22708.1"/>
    <property type="molecule type" value="Genomic_DNA"/>
</dbReference>
<dbReference type="PANTHER" id="PTHR12534">
    <property type="entry name" value="30S RIBOSOMAL PROTEIN S2 PROKARYOTIC AND ORGANELLAR"/>
    <property type="match status" value="1"/>
</dbReference>
<dbReference type="NCBIfam" id="TIGR01011">
    <property type="entry name" value="rpsB_bact"/>
    <property type="match status" value="1"/>
</dbReference>
<keyword evidence="3 5" id="KW-0687">Ribonucleoprotein</keyword>
<keyword evidence="2 5" id="KW-0689">Ribosomal protein</keyword>
<dbReference type="Gene3D" id="3.40.50.10490">
    <property type="entry name" value="Glucose-6-phosphate isomerase like protein, domain 1"/>
    <property type="match status" value="1"/>
</dbReference>
<name>A0A2G9YU03_9BACT</name>
<organism evidence="6 7">
    <name type="scientific">Candidatus Nealsonbacteria bacterium CG23_combo_of_CG06-09_8_20_14_all_39_17</name>
    <dbReference type="NCBI Taxonomy" id="1974722"/>
    <lineage>
        <taxon>Bacteria</taxon>
        <taxon>Candidatus Nealsoniibacteriota</taxon>
    </lineage>
</organism>
<evidence type="ECO:0000256" key="1">
    <source>
        <dbReference type="ARBA" id="ARBA00006242"/>
    </source>
</evidence>
<evidence type="ECO:0000256" key="5">
    <source>
        <dbReference type="HAMAP-Rule" id="MF_00291"/>
    </source>
</evidence>
<evidence type="ECO:0000313" key="7">
    <source>
        <dbReference type="Proteomes" id="UP000229976"/>
    </source>
</evidence>
<dbReference type="GO" id="GO:0006412">
    <property type="term" value="P:translation"/>
    <property type="evidence" value="ECO:0007669"/>
    <property type="project" value="UniProtKB-UniRule"/>
</dbReference>
<evidence type="ECO:0000256" key="2">
    <source>
        <dbReference type="ARBA" id="ARBA00022980"/>
    </source>
</evidence>
<dbReference type="Proteomes" id="UP000229976">
    <property type="component" value="Unassembled WGS sequence"/>
</dbReference>
<dbReference type="InterPro" id="IPR023591">
    <property type="entry name" value="Ribosomal_uS2_flav_dom_sf"/>
</dbReference>
<dbReference type="PANTHER" id="PTHR12534:SF0">
    <property type="entry name" value="SMALL RIBOSOMAL SUBUNIT PROTEIN US2M"/>
    <property type="match status" value="1"/>
</dbReference>
<dbReference type="PRINTS" id="PR00395">
    <property type="entry name" value="RIBOSOMALS2"/>
</dbReference>
<evidence type="ECO:0000313" key="6">
    <source>
        <dbReference type="EMBL" id="PIP22708.1"/>
    </source>
</evidence>
<dbReference type="HAMAP" id="MF_00291_B">
    <property type="entry name" value="Ribosomal_uS2_B"/>
    <property type="match status" value="1"/>
</dbReference>